<keyword evidence="1" id="KW-0677">Repeat</keyword>
<protein>
    <submittedName>
        <fullName evidence="4">Glucan-binding domain-containing protein (YG repeat)</fullName>
    </submittedName>
</protein>
<proteinExistence type="predicted"/>
<dbReference type="PROSITE" id="PS51170">
    <property type="entry name" value="CW"/>
    <property type="match status" value="1"/>
</dbReference>
<dbReference type="STRING" id="137733.SAMN05421767_1458"/>
<reference evidence="4 5" key="1">
    <citation type="submission" date="2016-10" db="EMBL/GenBank/DDBJ databases">
        <authorList>
            <person name="de Groot N.N."/>
        </authorList>
    </citation>
    <scope>NUCLEOTIDE SEQUENCE [LARGE SCALE GENOMIC DNA]</scope>
    <source>
        <strain evidence="4 5">DSM 15827</strain>
    </source>
</reference>
<dbReference type="OrthoDB" id="2032428at2"/>
<feature type="region of interest" description="Disordered" evidence="3">
    <location>
        <begin position="692"/>
        <end position="716"/>
    </location>
</feature>
<dbReference type="Proteomes" id="UP000198556">
    <property type="component" value="Unassembled WGS sequence"/>
</dbReference>
<dbReference type="AlphaFoldDB" id="A0A1H9NU46"/>
<organism evidence="4 5">
    <name type="scientific">Granulicatella balaenopterae</name>
    <dbReference type="NCBI Taxonomy" id="137733"/>
    <lineage>
        <taxon>Bacteria</taxon>
        <taxon>Bacillati</taxon>
        <taxon>Bacillota</taxon>
        <taxon>Bacilli</taxon>
        <taxon>Lactobacillales</taxon>
        <taxon>Carnobacteriaceae</taxon>
        <taxon>Granulicatella</taxon>
    </lineage>
</organism>
<dbReference type="RefSeq" id="WP_089747697.1">
    <property type="nucleotide sequence ID" value="NZ_FOGF01000045.1"/>
</dbReference>
<dbReference type="Pfam" id="PF19085">
    <property type="entry name" value="Choline_bind_2"/>
    <property type="match status" value="2"/>
</dbReference>
<sequence length="974" mass="111387">MSYKRKLLTIGSTVMLTTGLVTLTQLEAQQVEAREEVGEDHDLLEGKTSKGYDVSVRLMPKIWEEWHKDGVADIITVTVDAAGKDLNGEKVTLKLADGQETTGKVIKTNEGNKAILWNSLNISKGDTLTVFIGEDESNTKEFIVQKDLKGDCENNVNFNLTTKEGQSITITSITENFICGEADFIIDGEDYNGAPKKTIRLYIESPDGERAIFDVEDTNQYDYKGGNKFEFENHLNIKKGDTIKIGYWTLSDNPAQIGTISNLDSPKFTDNAATFEAPITVKGTNFYNTPTDFSDLYIGVVSDNKLEGQITKITSQYVEGQVDPSYAGAIITFSERGGSMMISVYTRSLVDKDGKFKVYNNMKSFGAEIELTKDGESKYARMMLRPENRYFYRWEQLSSCSRFERQRGWIYKPENIEVPTQKDNEIFEPTSSRVNKKNEITIKDIKDAISIKGYDKEYTIEVDETTIPKLTDGNKEASGEVKATVIYADKSTDEIKVKAIVTSKTDAEIYTIVECGHAGTGVFYEPITPENLKHIRLLSEGDTEIYEGKRSYEIDESTIPVLPEHSKEPVTGQVKFTITYADGSVGDVWADVKIMPSPWDVLDVIPLWEDTDTLVKNAVFNENEKTITGQFIIADADILVRSFNGQFRGPVYEAHTDANGHFTLENATFVDSYSVTLKIDGEQTRITGDFIVKSDNGGGEVDPTPDPEKPVTPTNKTGWDGDSYYIDGEKVTSKWLEVTAKDAKDDETTYWYYFDENGQYVTNTWKGSYYLKDNGQMAKNQWIYDKSYENWFFINEDGTYARYTWKGSYYLKQWGQMAKQEWAYSPETGWHYFNPDGTYVQNKWVGAYYIKQWGYMATNEWIFDKDYDNWFFIKEDGTYAHDTWKGSYYLKQYGRMAHNEWAYSPETGWHYFNPDGTYVQNKWVGDYYLKQWGYMAKNEWIYDKGHWYYVKDNGQYARNEVVDGYKLNASGQMM</sequence>
<evidence type="ECO:0000256" key="3">
    <source>
        <dbReference type="SAM" id="MobiDB-lite"/>
    </source>
</evidence>
<dbReference type="Gene3D" id="2.10.270.10">
    <property type="entry name" value="Cholin Binding"/>
    <property type="match status" value="2"/>
</dbReference>
<evidence type="ECO:0000256" key="2">
    <source>
        <dbReference type="PROSITE-ProRule" id="PRU00591"/>
    </source>
</evidence>
<dbReference type="InterPro" id="IPR018337">
    <property type="entry name" value="Cell_wall/Cho-bd_repeat"/>
</dbReference>
<dbReference type="SUPFAM" id="SSF69360">
    <property type="entry name" value="Cell wall binding repeat"/>
    <property type="match status" value="1"/>
</dbReference>
<gene>
    <name evidence="4" type="ORF">SAMN05421767_1458</name>
</gene>
<name>A0A1H9NU46_9LACT</name>
<evidence type="ECO:0000313" key="5">
    <source>
        <dbReference type="Proteomes" id="UP000198556"/>
    </source>
</evidence>
<feature type="repeat" description="Cell wall-binding" evidence="2">
    <location>
        <begin position="937"/>
        <end position="956"/>
    </location>
</feature>
<evidence type="ECO:0000313" key="4">
    <source>
        <dbReference type="EMBL" id="SER39129.1"/>
    </source>
</evidence>
<accession>A0A1H9NU46</accession>
<evidence type="ECO:0000256" key="1">
    <source>
        <dbReference type="ARBA" id="ARBA00022737"/>
    </source>
</evidence>
<keyword evidence="5" id="KW-1185">Reference proteome</keyword>
<dbReference type="EMBL" id="FOGF01000045">
    <property type="protein sequence ID" value="SER39129.1"/>
    <property type="molecule type" value="Genomic_DNA"/>
</dbReference>